<reference evidence="14 15" key="1">
    <citation type="journal article" date="2021" name="Nat. Commun.">
        <title>Reductive evolution and unique predatory mode in the CPR bacterium Vampirococcus lugosii.</title>
        <authorList>
            <person name="Moreira D."/>
            <person name="Zivanovic Y."/>
            <person name="Lopez-Archilla A.I."/>
            <person name="Iniesto M."/>
            <person name="Lopez-Garcia P."/>
        </authorList>
    </citation>
    <scope>NUCLEOTIDE SEQUENCE [LARGE SCALE GENOMIC DNA]</scope>
    <source>
        <strain evidence="14">Chiprana</strain>
    </source>
</reference>
<comment type="subcellular location">
    <subcellularLocation>
        <location evidence="2">Cytoplasm</location>
    </subcellularLocation>
</comment>
<evidence type="ECO:0000256" key="9">
    <source>
        <dbReference type="ARBA" id="ARBA00022694"/>
    </source>
</evidence>
<evidence type="ECO:0000259" key="13">
    <source>
        <dbReference type="PROSITE" id="PS51918"/>
    </source>
</evidence>
<keyword evidence="7 14" id="KW-0808">Transferase</keyword>
<evidence type="ECO:0000256" key="10">
    <source>
        <dbReference type="ARBA" id="ARBA00022723"/>
    </source>
</evidence>
<dbReference type="InterPro" id="IPR007197">
    <property type="entry name" value="rSAM"/>
</dbReference>
<organism evidence="14 15">
    <name type="scientific">Candidatus Vampirococcus lugosii</name>
    <dbReference type="NCBI Taxonomy" id="2789015"/>
    <lineage>
        <taxon>Bacteria</taxon>
        <taxon>Candidatus Absconditibacteriota</taxon>
        <taxon>Vampirococcus</taxon>
    </lineage>
</organism>
<gene>
    <name evidence="14" type="ORF">VAMP_152n81</name>
</gene>
<evidence type="ECO:0000256" key="5">
    <source>
        <dbReference type="ARBA" id="ARBA00022552"/>
    </source>
</evidence>
<dbReference type="InterPro" id="IPR058240">
    <property type="entry name" value="rSAM_sf"/>
</dbReference>
<name>A0ABS5QLU9_9BACT</name>
<keyword evidence="10" id="KW-0479">Metal-binding</keyword>
<dbReference type="Gene3D" id="1.10.150.530">
    <property type="match status" value="1"/>
</dbReference>
<keyword evidence="8" id="KW-0949">S-adenosyl-L-methionine</keyword>
<dbReference type="Pfam" id="PF04055">
    <property type="entry name" value="Radical_SAM"/>
    <property type="match status" value="1"/>
</dbReference>
<dbReference type="NCBIfam" id="TIGR00048">
    <property type="entry name" value="rRNA_mod_RlmN"/>
    <property type="match status" value="1"/>
</dbReference>
<sequence>MKNLIFDQEKLEEFRKKNKLQPFRIKQIYQEIFKNSNIDFGNCTSLSKELRESLDKNFEILSIKIKEIIEGYESTKFLFETKNSKTFESVLMYHWHTKNNGDKKINRITLCVSSQVGCAVACIFCVTGKLGFLANLLWEEIIGQLLFANNYIKNKFGKKDDGTYHKVRNIVFMGMGEPLLNYNNVKKSIEIMLGQGYGFSLSKRHITISTSGIIPGIQKMIDDNIESMLAISLHAPNQELREKLVPIGKKYKLNELIYILDNYYKKTKNRIFYEYIMIKDMNDLSKNAIELSKLLKHQNCHINLIPYNENPAMPNLQETETSSIYKFKEILENNGLTVTVRTNMGREEKSACGQLGWENIAKG</sequence>
<keyword evidence="11" id="KW-0408">Iron</keyword>
<dbReference type="InterPro" id="IPR048641">
    <property type="entry name" value="RlmN_N"/>
</dbReference>
<dbReference type="SFLD" id="SFLDF00275">
    <property type="entry name" value="adenosine_C2_methyltransferase"/>
    <property type="match status" value="1"/>
</dbReference>
<dbReference type="GO" id="GO:0032259">
    <property type="term" value="P:methylation"/>
    <property type="evidence" value="ECO:0007669"/>
    <property type="project" value="UniProtKB-KW"/>
</dbReference>
<dbReference type="RefSeq" id="WP_213349497.1">
    <property type="nucleotide sequence ID" value="NZ_JAEDAM010000050.1"/>
</dbReference>
<dbReference type="SFLD" id="SFLDG01062">
    <property type="entry name" value="methyltransferase_(Class_A)"/>
    <property type="match status" value="1"/>
</dbReference>
<evidence type="ECO:0000313" key="15">
    <source>
        <dbReference type="Proteomes" id="UP000680365"/>
    </source>
</evidence>
<dbReference type="InterPro" id="IPR013785">
    <property type="entry name" value="Aldolase_TIM"/>
</dbReference>
<keyword evidence="12" id="KW-0411">Iron-sulfur</keyword>
<dbReference type="InterPro" id="IPR040072">
    <property type="entry name" value="Methyltransferase_A"/>
</dbReference>
<dbReference type="SUPFAM" id="SSF102114">
    <property type="entry name" value="Radical SAM enzymes"/>
    <property type="match status" value="1"/>
</dbReference>
<evidence type="ECO:0000256" key="11">
    <source>
        <dbReference type="ARBA" id="ARBA00023004"/>
    </source>
</evidence>
<dbReference type="PROSITE" id="PS51918">
    <property type="entry name" value="RADICAL_SAM"/>
    <property type="match status" value="1"/>
</dbReference>
<dbReference type="EMBL" id="JAEDAM010000050">
    <property type="protein sequence ID" value="MBS8122185.1"/>
    <property type="molecule type" value="Genomic_DNA"/>
</dbReference>
<dbReference type="GO" id="GO:0008168">
    <property type="term" value="F:methyltransferase activity"/>
    <property type="evidence" value="ECO:0007669"/>
    <property type="project" value="UniProtKB-KW"/>
</dbReference>
<evidence type="ECO:0000256" key="8">
    <source>
        <dbReference type="ARBA" id="ARBA00022691"/>
    </source>
</evidence>
<protein>
    <submittedName>
        <fullName evidence="14">Ribosomal RNA large subunit methyltransferase N 2</fullName>
        <ecNumber evidence="14">2.1.1.192</ecNumber>
    </submittedName>
</protein>
<dbReference type="InterPro" id="IPR027492">
    <property type="entry name" value="RNA_MTrfase_RlmN"/>
</dbReference>
<evidence type="ECO:0000256" key="4">
    <source>
        <dbReference type="ARBA" id="ARBA00022490"/>
    </source>
</evidence>
<keyword evidence="9" id="KW-0819">tRNA processing</keyword>
<evidence type="ECO:0000313" key="14">
    <source>
        <dbReference type="EMBL" id="MBS8122185.1"/>
    </source>
</evidence>
<dbReference type="SFLD" id="SFLDS00029">
    <property type="entry name" value="Radical_SAM"/>
    <property type="match status" value="1"/>
</dbReference>
<proteinExistence type="predicted"/>
<evidence type="ECO:0000256" key="1">
    <source>
        <dbReference type="ARBA" id="ARBA00001966"/>
    </source>
</evidence>
<dbReference type="PANTHER" id="PTHR30544:SF5">
    <property type="entry name" value="RADICAL SAM CORE DOMAIN-CONTAINING PROTEIN"/>
    <property type="match status" value="1"/>
</dbReference>
<dbReference type="Gene3D" id="3.20.20.70">
    <property type="entry name" value="Aldolase class I"/>
    <property type="match status" value="1"/>
</dbReference>
<dbReference type="Proteomes" id="UP000680365">
    <property type="component" value="Unassembled WGS sequence"/>
</dbReference>
<evidence type="ECO:0000256" key="3">
    <source>
        <dbReference type="ARBA" id="ARBA00022485"/>
    </source>
</evidence>
<comment type="caution">
    <text evidence="14">The sequence shown here is derived from an EMBL/GenBank/DDBJ whole genome shotgun (WGS) entry which is preliminary data.</text>
</comment>
<dbReference type="Pfam" id="PF21016">
    <property type="entry name" value="RlmN_N"/>
    <property type="match status" value="1"/>
</dbReference>
<dbReference type="PIRSF" id="PIRSF006004">
    <property type="entry name" value="CHP00048"/>
    <property type="match status" value="1"/>
</dbReference>
<feature type="domain" description="Radical SAM core" evidence="13">
    <location>
        <begin position="104"/>
        <end position="347"/>
    </location>
</feature>
<comment type="cofactor">
    <cofactor evidence="1">
        <name>[4Fe-4S] cluster</name>
        <dbReference type="ChEBI" id="CHEBI:49883"/>
    </cofactor>
</comment>
<dbReference type="PANTHER" id="PTHR30544">
    <property type="entry name" value="23S RRNA METHYLTRANSFERASE"/>
    <property type="match status" value="1"/>
</dbReference>
<dbReference type="InterPro" id="IPR004383">
    <property type="entry name" value="rRNA_lsu_MTrfase_RlmN/Cfr"/>
</dbReference>
<accession>A0ABS5QLU9</accession>
<evidence type="ECO:0000256" key="7">
    <source>
        <dbReference type="ARBA" id="ARBA00022679"/>
    </source>
</evidence>
<keyword evidence="15" id="KW-1185">Reference proteome</keyword>
<evidence type="ECO:0000256" key="6">
    <source>
        <dbReference type="ARBA" id="ARBA00022603"/>
    </source>
</evidence>
<evidence type="ECO:0000256" key="12">
    <source>
        <dbReference type="ARBA" id="ARBA00023014"/>
    </source>
</evidence>
<dbReference type="EC" id="2.1.1.192" evidence="14"/>
<keyword evidence="4" id="KW-0963">Cytoplasm</keyword>
<keyword evidence="6 14" id="KW-0489">Methyltransferase</keyword>
<dbReference type="CDD" id="cd01335">
    <property type="entry name" value="Radical_SAM"/>
    <property type="match status" value="1"/>
</dbReference>
<keyword evidence="3" id="KW-0004">4Fe-4S</keyword>
<evidence type="ECO:0000256" key="2">
    <source>
        <dbReference type="ARBA" id="ARBA00004496"/>
    </source>
</evidence>
<keyword evidence="5" id="KW-0698">rRNA processing</keyword>